<gene>
    <name evidence="2" type="ORF">CRG98_034723</name>
</gene>
<comment type="caution">
    <text evidence="2">The sequence shown here is derived from an EMBL/GenBank/DDBJ whole genome shotgun (WGS) entry which is preliminary data.</text>
</comment>
<sequence>MVARRFQVRHDGADYDLEYDTDNGLEVSLSLSLSLAAELNFGNPILIHNSSLADKFFHFLQVFRFQLFSLTSIPPDEQKILGAENDQVVSEDSDLLTMCDKLQLVSIDEEAEEKSKERKEATPADQGTTSSDAEWLKSDEELARMLQ</sequence>
<evidence type="ECO:0000313" key="2">
    <source>
        <dbReference type="EMBL" id="PKI44775.1"/>
    </source>
</evidence>
<evidence type="ECO:0000313" key="3">
    <source>
        <dbReference type="Proteomes" id="UP000233551"/>
    </source>
</evidence>
<feature type="non-terminal residue" evidence="2">
    <location>
        <position position="147"/>
    </location>
</feature>
<organism evidence="2 3">
    <name type="scientific">Punica granatum</name>
    <name type="common">Pomegranate</name>
    <dbReference type="NCBI Taxonomy" id="22663"/>
    <lineage>
        <taxon>Eukaryota</taxon>
        <taxon>Viridiplantae</taxon>
        <taxon>Streptophyta</taxon>
        <taxon>Embryophyta</taxon>
        <taxon>Tracheophyta</taxon>
        <taxon>Spermatophyta</taxon>
        <taxon>Magnoliopsida</taxon>
        <taxon>eudicotyledons</taxon>
        <taxon>Gunneridae</taxon>
        <taxon>Pentapetalae</taxon>
        <taxon>rosids</taxon>
        <taxon>malvids</taxon>
        <taxon>Myrtales</taxon>
        <taxon>Lythraceae</taxon>
        <taxon>Punica</taxon>
    </lineage>
</organism>
<dbReference type="EMBL" id="PGOL01002823">
    <property type="protein sequence ID" value="PKI44775.1"/>
    <property type="molecule type" value="Genomic_DNA"/>
</dbReference>
<dbReference type="STRING" id="22663.A0A2I0IL86"/>
<dbReference type="AlphaFoldDB" id="A0A2I0IL86"/>
<keyword evidence="3" id="KW-1185">Reference proteome</keyword>
<accession>A0A2I0IL86</accession>
<evidence type="ECO:0000256" key="1">
    <source>
        <dbReference type="SAM" id="MobiDB-lite"/>
    </source>
</evidence>
<dbReference type="Proteomes" id="UP000233551">
    <property type="component" value="Unassembled WGS sequence"/>
</dbReference>
<proteinExistence type="predicted"/>
<feature type="compositionally biased region" description="Basic and acidic residues" evidence="1">
    <location>
        <begin position="113"/>
        <end position="122"/>
    </location>
</feature>
<feature type="compositionally biased region" description="Basic and acidic residues" evidence="1">
    <location>
        <begin position="134"/>
        <end position="147"/>
    </location>
</feature>
<name>A0A2I0IL86_PUNGR</name>
<protein>
    <submittedName>
        <fullName evidence="2">Uncharacterized protein</fullName>
    </submittedName>
</protein>
<feature type="region of interest" description="Disordered" evidence="1">
    <location>
        <begin position="109"/>
        <end position="147"/>
    </location>
</feature>
<reference evidence="2 3" key="1">
    <citation type="submission" date="2017-11" db="EMBL/GenBank/DDBJ databases">
        <title>De-novo sequencing of pomegranate (Punica granatum L.) genome.</title>
        <authorList>
            <person name="Akparov Z."/>
            <person name="Amiraslanov A."/>
            <person name="Hajiyeva S."/>
            <person name="Abbasov M."/>
            <person name="Kaur K."/>
            <person name="Hamwieh A."/>
            <person name="Solovyev V."/>
            <person name="Salamov A."/>
            <person name="Braich B."/>
            <person name="Kosarev P."/>
            <person name="Mahmoud A."/>
            <person name="Hajiyev E."/>
            <person name="Babayeva S."/>
            <person name="Izzatullayeva V."/>
            <person name="Mammadov A."/>
            <person name="Mammadov A."/>
            <person name="Sharifova S."/>
            <person name="Ojaghi J."/>
            <person name="Eynullazada K."/>
            <person name="Bayramov B."/>
            <person name="Abdulazimova A."/>
            <person name="Shahmuradov I."/>
        </authorList>
    </citation>
    <scope>NUCLEOTIDE SEQUENCE [LARGE SCALE GENOMIC DNA]</scope>
    <source>
        <strain evidence="3">cv. AG2017</strain>
        <tissue evidence="2">Leaf</tissue>
    </source>
</reference>